<dbReference type="GO" id="GO:0016787">
    <property type="term" value="F:hydrolase activity"/>
    <property type="evidence" value="ECO:0007669"/>
    <property type="project" value="UniProtKB-KW"/>
</dbReference>
<sequence length="73" mass="8354">MGKLPAIKLKDVVKILIKFGFELKRKSGSHIRLIHPDGRATTIALRNRDLPKGTLRAILRQCQITLEEFINVY</sequence>
<name>A0A1J4RLX2_9BACT</name>
<organism evidence="8 9">
    <name type="scientific">Candidatus Beckwithbacteria bacterium CG1_02_47_37</name>
    <dbReference type="NCBI Taxonomy" id="1805034"/>
    <lineage>
        <taxon>Bacteria</taxon>
        <taxon>Candidatus Beckwithiibacteriota</taxon>
    </lineage>
</organism>
<dbReference type="Gene3D" id="3.30.920.30">
    <property type="entry name" value="Hypothetical protein"/>
    <property type="match status" value="1"/>
</dbReference>
<dbReference type="PANTHER" id="PTHR34873">
    <property type="entry name" value="SSR1766 PROTEIN"/>
    <property type="match status" value="1"/>
</dbReference>
<dbReference type="GO" id="GO:0003729">
    <property type="term" value="F:mRNA binding"/>
    <property type="evidence" value="ECO:0007669"/>
    <property type="project" value="InterPro"/>
</dbReference>
<keyword evidence="3" id="KW-0540">Nuclease</keyword>
<keyword evidence="4" id="KW-0255">Endonuclease</keyword>
<proteinExistence type="inferred from homology"/>
<accession>A0A1J4RLX2</accession>
<dbReference type="GO" id="GO:0004519">
    <property type="term" value="F:endonuclease activity"/>
    <property type="evidence" value="ECO:0007669"/>
    <property type="project" value="UniProtKB-KW"/>
</dbReference>
<reference evidence="8 9" key="1">
    <citation type="journal article" date="2016" name="Environ. Microbiol.">
        <title>Genomic resolution of a cold subsurface aquifer community provides metabolic insights for novel microbes adapted to high CO concentrations.</title>
        <authorList>
            <person name="Probst A.J."/>
            <person name="Castelle C.J."/>
            <person name="Singh A."/>
            <person name="Brown C.T."/>
            <person name="Anantharaman K."/>
            <person name="Sharon I."/>
            <person name="Hug L.A."/>
            <person name="Burstein D."/>
            <person name="Emerson J.B."/>
            <person name="Thomas B.C."/>
            <person name="Banfield J.F."/>
        </authorList>
    </citation>
    <scope>NUCLEOTIDE SEQUENCE [LARGE SCALE GENOMIC DNA]</scope>
    <source>
        <strain evidence="8">CG1_02_47_37</strain>
    </source>
</reference>
<evidence type="ECO:0000256" key="5">
    <source>
        <dbReference type="ARBA" id="ARBA00022801"/>
    </source>
</evidence>
<dbReference type="STRING" id="1805034.AUJ59_04000"/>
<gene>
    <name evidence="8" type="ORF">AUJ59_04000</name>
</gene>
<dbReference type="EMBL" id="MNUI01000073">
    <property type="protein sequence ID" value="OIN88411.1"/>
    <property type="molecule type" value="Genomic_DNA"/>
</dbReference>
<dbReference type="AlphaFoldDB" id="A0A1J4RLX2"/>
<dbReference type="PANTHER" id="PTHR34873:SF3">
    <property type="entry name" value="ADDICTION MODULE TOXIN, HICA FAMILY"/>
    <property type="match status" value="1"/>
</dbReference>
<dbReference type="InterPro" id="IPR012933">
    <property type="entry name" value="HicA_mRNA_interferase"/>
</dbReference>
<keyword evidence="7" id="KW-0346">Stress response</keyword>
<evidence type="ECO:0008006" key="10">
    <source>
        <dbReference type="Google" id="ProtNLM"/>
    </source>
</evidence>
<dbReference type="Pfam" id="PF07927">
    <property type="entry name" value="HicA_toxin"/>
    <property type="match status" value="1"/>
</dbReference>
<dbReference type="InterPro" id="IPR038570">
    <property type="entry name" value="HicA_sf"/>
</dbReference>
<evidence type="ECO:0000313" key="8">
    <source>
        <dbReference type="EMBL" id="OIN88411.1"/>
    </source>
</evidence>
<keyword evidence="2" id="KW-1277">Toxin-antitoxin system</keyword>
<protein>
    <recommendedName>
        <fullName evidence="10">Addiction module toxin, HicA family</fullName>
    </recommendedName>
</protein>
<evidence type="ECO:0000256" key="2">
    <source>
        <dbReference type="ARBA" id="ARBA00022649"/>
    </source>
</evidence>
<keyword evidence="5" id="KW-0378">Hydrolase</keyword>
<keyword evidence="6" id="KW-0694">RNA-binding</keyword>
<evidence type="ECO:0000256" key="6">
    <source>
        <dbReference type="ARBA" id="ARBA00022884"/>
    </source>
</evidence>
<evidence type="ECO:0000256" key="1">
    <source>
        <dbReference type="ARBA" id="ARBA00006620"/>
    </source>
</evidence>
<comment type="caution">
    <text evidence="8">The sequence shown here is derived from an EMBL/GenBank/DDBJ whole genome shotgun (WGS) entry which is preliminary data.</text>
</comment>
<evidence type="ECO:0000313" key="9">
    <source>
        <dbReference type="Proteomes" id="UP000183144"/>
    </source>
</evidence>
<evidence type="ECO:0000256" key="4">
    <source>
        <dbReference type="ARBA" id="ARBA00022759"/>
    </source>
</evidence>
<dbReference type="SUPFAM" id="SSF54786">
    <property type="entry name" value="YcfA/nrd intein domain"/>
    <property type="match status" value="1"/>
</dbReference>
<dbReference type="Proteomes" id="UP000183144">
    <property type="component" value="Unassembled WGS sequence"/>
</dbReference>
<evidence type="ECO:0000256" key="3">
    <source>
        <dbReference type="ARBA" id="ARBA00022722"/>
    </source>
</evidence>
<evidence type="ECO:0000256" key="7">
    <source>
        <dbReference type="ARBA" id="ARBA00023016"/>
    </source>
</evidence>
<comment type="similarity">
    <text evidence="1">Belongs to the HicA mRNA interferase family.</text>
</comment>